<feature type="region of interest" description="Disordered" evidence="1">
    <location>
        <begin position="161"/>
        <end position="198"/>
    </location>
</feature>
<feature type="compositionally biased region" description="Basic and acidic residues" evidence="1">
    <location>
        <begin position="592"/>
        <end position="604"/>
    </location>
</feature>
<sequence length="807" mass="89404">MDLLREEGGGSRGPTNGNRSKSASYTGKLGPPGATTSGARPQDAYQPGFVDPLPRDNPTFEPGPGMGTVTGGMRSQGVVGWRMQDTPMDESHPKQSGGERKLVEGESSGAKNGQVGGSKFKIKATEGAEPSSNSRASAGGDLTPTKLRRRLSEDMKELRIREEELEGEPSFPSVEATGGLSKNVPERTSARNQGVMKRNRRQVTGIDKEWEKHHGRCALTLRFTSATFYHREGTALSWTQARSTLQTSGIWSASGYQHRLEVVMCNIRHRPKIRGMVLGKGECKSLKELRNALDCCVCDAGWVDKMVRSDQLSAMHEPVVELLCLVDGQGATISKVYFKMDWVVQDLCALECLSEEEHEAVERILMRRWAFLTSELHCVAGFLDPEHRMHNGDRDPEVRAGFNIWLYSWMPRHRLHVVSSQVDQWVNALGGFSTEQACEQANHQLPTLWWEAFGSKHDFLVPQAIKLLGQTNSSAACERNWSLHELIYGRRRTKLLPERMAKLRGEGDDTHIPWANDVSVDKEMEEWCVRWLERVNEDVDHEEVAEVDFDDNGDEIPMRRTFVRNDEVDDRLVEEEETELVGIRQRDWHECTKPGKHREQELRRRSGCQLPEPGELYSEAGYALTMEARRAGTWVQGRDEAPRKRRGKAKGKQTVVDDDPPAQSGKRKVIQQEQPPPKRGRPTLAEQAALRAQVAEDKAVVAVAAAKVAADKAAKAKAIAAVKAATKSAGGGKAKKSVVVSDDDDLDVLKESPEEDEPERSSMSSDSSSSSAASSSQSSGREGTNGEGSEGGAQFEDDEEEDRAEAE</sequence>
<organism evidence="3 4">
    <name type="scientific">Chara braunii</name>
    <name type="common">Braun's stonewort</name>
    <dbReference type="NCBI Taxonomy" id="69332"/>
    <lineage>
        <taxon>Eukaryota</taxon>
        <taxon>Viridiplantae</taxon>
        <taxon>Streptophyta</taxon>
        <taxon>Charophyceae</taxon>
        <taxon>Charales</taxon>
        <taxon>Characeae</taxon>
        <taxon>Chara</taxon>
    </lineage>
</organism>
<evidence type="ECO:0000313" key="3">
    <source>
        <dbReference type="EMBL" id="GBG68947.1"/>
    </source>
</evidence>
<evidence type="ECO:0000256" key="1">
    <source>
        <dbReference type="SAM" id="MobiDB-lite"/>
    </source>
</evidence>
<feature type="domain" description="HAT C-terminal dimerisation" evidence="2">
    <location>
        <begin position="443"/>
        <end position="501"/>
    </location>
</feature>
<feature type="region of interest" description="Disordered" evidence="1">
    <location>
        <begin position="1"/>
        <end position="149"/>
    </location>
</feature>
<dbReference type="AlphaFoldDB" id="A0A388KG14"/>
<evidence type="ECO:0000313" key="4">
    <source>
        <dbReference type="Proteomes" id="UP000265515"/>
    </source>
</evidence>
<dbReference type="Gramene" id="GBG68947">
    <property type="protein sequence ID" value="GBG68947"/>
    <property type="gene ID" value="CBR_g3646"/>
</dbReference>
<keyword evidence="4" id="KW-1185">Reference proteome</keyword>
<accession>A0A388KG14</accession>
<feature type="compositionally biased region" description="Acidic residues" evidence="1">
    <location>
        <begin position="795"/>
        <end position="807"/>
    </location>
</feature>
<comment type="caution">
    <text evidence="3">The sequence shown here is derived from an EMBL/GenBank/DDBJ whole genome shotgun (WGS) entry which is preliminary data.</text>
</comment>
<proteinExistence type="predicted"/>
<protein>
    <recommendedName>
        <fullName evidence="2">HAT C-terminal dimerisation domain-containing protein</fullName>
    </recommendedName>
</protein>
<dbReference type="EMBL" id="BFEA01000108">
    <property type="protein sequence ID" value="GBG68947.1"/>
    <property type="molecule type" value="Genomic_DNA"/>
</dbReference>
<feature type="compositionally biased region" description="Low complexity" evidence="1">
    <location>
        <begin position="761"/>
        <end position="782"/>
    </location>
</feature>
<gene>
    <name evidence="3" type="ORF">CBR_g3646</name>
</gene>
<dbReference type="GO" id="GO:0046983">
    <property type="term" value="F:protein dimerization activity"/>
    <property type="evidence" value="ECO:0007669"/>
    <property type="project" value="InterPro"/>
</dbReference>
<feature type="region of interest" description="Disordered" evidence="1">
    <location>
        <begin position="592"/>
        <end position="611"/>
    </location>
</feature>
<name>A0A388KG14_CHABU</name>
<dbReference type="Pfam" id="PF05699">
    <property type="entry name" value="Dimer_Tnp_hAT"/>
    <property type="match status" value="1"/>
</dbReference>
<feature type="compositionally biased region" description="Polar residues" evidence="1">
    <location>
        <begin position="13"/>
        <end position="25"/>
    </location>
</feature>
<reference evidence="3 4" key="1">
    <citation type="journal article" date="2018" name="Cell">
        <title>The Chara Genome: Secondary Complexity and Implications for Plant Terrestrialization.</title>
        <authorList>
            <person name="Nishiyama T."/>
            <person name="Sakayama H."/>
            <person name="Vries J.D."/>
            <person name="Buschmann H."/>
            <person name="Saint-Marcoux D."/>
            <person name="Ullrich K.K."/>
            <person name="Haas F.B."/>
            <person name="Vanderstraeten L."/>
            <person name="Becker D."/>
            <person name="Lang D."/>
            <person name="Vosolsobe S."/>
            <person name="Rombauts S."/>
            <person name="Wilhelmsson P.K.I."/>
            <person name="Janitza P."/>
            <person name="Kern R."/>
            <person name="Heyl A."/>
            <person name="Rumpler F."/>
            <person name="Villalobos L.I.A.C."/>
            <person name="Clay J.M."/>
            <person name="Skokan R."/>
            <person name="Toyoda A."/>
            <person name="Suzuki Y."/>
            <person name="Kagoshima H."/>
            <person name="Schijlen E."/>
            <person name="Tajeshwar N."/>
            <person name="Catarino B."/>
            <person name="Hetherington A.J."/>
            <person name="Saltykova A."/>
            <person name="Bonnot C."/>
            <person name="Breuninger H."/>
            <person name="Symeonidi A."/>
            <person name="Radhakrishnan G.V."/>
            <person name="Van Nieuwerburgh F."/>
            <person name="Deforce D."/>
            <person name="Chang C."/>
            <person name="Karol K.G."/>
            <person name="Hedrich R."/>
            <person name="Ulvskov P."/>
            <person name="Glockner G."/>
            <person name="Delwiche C.F."/>
            <person name="Petrasek J."/>
            <person name="Van de Peer Y."/>
            <person name="Friml J."/>
            <person name="Beilby M."/>
            <person name="Dolan L."/>
            <person name="Kohara Y."/>
            <person name="Sugano S."/>
            <person name="Fujiyama A."/>
            <person name="Delaux P.-M."/>
            <person name="Quint M."/>
            <person name="TheiBen G."/>
            <person name="Hagemann M."/>
            <person name="Harholt J."/>
            <person name="Dunand C."/>
            <person name="Zachgo S."/>
            <person name="Langdale J."/>
            <person name="Maumus F."/>
            <person name="Straeten D.V.D."/>
            <person name="Gould S.B."/>
            <person name="Rensing S.A."/>
        </authorList>
    </citation>
    <scope>NUCLEOTIDE SEQUENCE [LARGE SCALE GENOMIC DNA]</scope>
    <source>
        <strain evidence="3 4">S276</strain>
    </source>
</reference>
<dbReference type="InterPro" id="IPR008906">
    <property type="entry name" value="HATC_C_dom"/>
</dbReference>
<feature type="compositionally biased region" description="Basic and acidic residues" evidence="1">
    <location>
        <begin position="89"/>
        <end position="104"/>
    </location>
</feature>
<feature type="region of interest" description="Disordered" evidence="1">
    <location>
        <begin position="633"/>
        <end position="687"/>
    </location>
</feature>
<feature type="region of interest" description="Disordered" evidence="1">
    <location>
        <begin position="722"/>
        <end position="807"/>
    </location>
</feature>
<dbReference type="Proteomes" id="UP000265515">
    <property type="component" value="Unassembled WGS sequence"/>
</dbReference>
<dbReference type="SUPFAM" id="SSF53098">
    <property type="entry name" value="Ribonuclease H-like"/>
    <property type="match status" value="1"/>
</dbReference>
<evidence type="ECO:0000259" key="2">
    <source>
        <dbReference type="Pfam" id="PF05699"/>
    </source>
</evidence>
<dbReference type="OrthoDB" id="1741262at2759"/>
<dbReference type="InterPro" id="IPR012337">
    <property type="entry name" value="RNaseH-like_sf"/>
</dbReference>